<keyword evidence="5" id="KW-0620">Polyamine biosynthesis</keyword>
<keyword evidence="3" id="KW-0068">Autocatalytic cleavage</keyword>
<keyword evidence="6" id="KW-0865">Zymogen</keyword>
<evidence type="ECO:0000256" key="7">
    <source>
        <dbReference type="ARBA" id="ARBA00023239"/>
    </source>
</evidence>
<dbReference type="EMBL" id="MHPE01000020">
    <property type="protein sequence ID" value="OGZ76967.1"/>
    <property type="molecule type" value="Genomic_DNA"/>
</dbReference>
<sequence length="134" mass="15186">MNNNTISESEYERRGVWGMLTSIDLFGCDHETISSGEKIKQYAIEVCDLIDMKRFGEPVVARFGEDPKVSGYSLAQLIETSLISGHFAETDNSVFIDIFSCKFYDQQKAVDFTKNFFKAQNLVFNTTLRGATKE</sequence>
<keyword evidence="8" id="KW-0704">Schiff base</keyword>
<reference evidence="10 11" key="1">
    <citation type="journal article" date="2016" name="Nat. Commun.">
        <title>Thousands of microbial genomes shed light on interconnected biogeochemical processes in an aquifer system.</title>
        <authorList>
            <person name="Anantharaman K."/>
            <person name="Brown C.T."/>
            <person name="Hug L.A."/>
            <person name="Sharon I."/>
            <person name="Castelle C.J."/>
            <person name="Probst A.J."/>
            <person name="Thomas B.C."/>
            <person name="Singh A."/>
            <person name="Wilkins M.J."/>
            <person name="Karaoz U."/>
            <person name="Brodie E.L."/>
            <person name="Williams K.H."/>
            <person name="Hubbard S.S."/>
            <person name="Banfield J.F."/>
        </authorList>
    </citation>
    <scope>NUCLEOTIDE SEQUENCE [LARGE SCALE GENOMIC DNA]</scope>
</reference>
<dbReference type="InterPro" id="IPR016067">
    <property type="entry name" value="S-AdoMet_deCO2ase_core"/>
</dbReference>
<dbReference type="GO" id="GO:0004014">
    <property type="term" value="F:adenosylmethionine decarboxylase activity"/>
    <property type="evidence" value="ECO:0007669"/>
    <property type="project" value="InterPro"/>
</dbReference>
<evidence type="ECO:0000256" key="3">
    <source>
        <dbReference type="ARBA" id="ARBA00022813"/>
    </source>
</evidence>
<dbReference type="AlphaFoldDB" id="A0A1G2IQZ5"/>
<evidence type="ECO:0000313" key="10">
    <source>
        <dbReference type="EMBL" id="OGZ76967.1"/>
    </source>
</evidence>
<protein>
    <submittedName>
        <fullName evidence="10">S-adenosylmethionine decarboxylase</fullName>
    </submittedName>
</protein>
<proteinExistence type="predicted"/>
<name>A0A1G2IQZ5_9BACT</name>
<evidence type="ECO:0000256" key="9">
    <source>
        <dbReference type="ARBA" id="ARBA00023317"/>
    </source>
</evidence>
<evidence type="ECO:0000313" key="11">
    <source>
        <dbReference type="Proteomes" id="UP000178632"/>
    </source>
</evidence>
<dbReference type="Pfam" id="PF02675">
    <property type="entry name" value="AdoMet_dc"/>
    <property type="match status" value="1"/>
</dbReference>
<keyword evidence="4" id="KW-0745">Spermidine biosynthesis</keyword>
<accession>A0A1G2IQZ5</accession>
<comment type="cofactor">
    <cofactor evidence="1">
        <name>pyruvate</name>
        <dbReference type="ChEBI" id="CHEBI:15361"/>
    </cofactor>
</comment>
<evidence type="ECO:0000256" key="1">
    <source>
        <dbReference type="ARBA" id="ARBA00001928"/>
    </source>
</evidence>
<evidence type="ECO:0000256" key="6">
    <source>
        <dbReference type="ARBA" id="ARBA00023145"/>
    </source>
</evidence>
<evidence type="ECO:0000256" key="2">
    <source>
        <dbReference type="ARBA" id="ARBA00022793"/>
    </source>
</evidence>
<dbReference type="SUPFAM" id="SSF56276">
    <property type="entry name" value="S-adenosylmethionine decarboxylase"/>
    <property type="match status" value="1"/>
</dbReference>
<comment type="caution">
    <text evidence="10">The sequence shown here is derived from an EMBL/GenBank/DDBJ whole genome shotgun (WGS) entry which is preliminary data.</text>
</comment>
<keyword evidence="2" id="KW-0210">Decarboxylase</keyword>
<keyword evidence="7" id="KW-0456">Lyase</keyword>
<evidence type="ECO:0000256" key="4">
    <source>
        <dbReference type="ARBA" id="ARBA00023066"/>
    </source>
</evidence>
<dbReference type="InterPro" id="IPR003826">
    <property type="entry name" value="AdoMetDC_fam_prok"/>
</dbReference>
<dbReference type="GO" id="GO:0008295">
    <property type="term" value="P:spermidine biosynthetic process"/>
    <property type="evidence" value="ECO:0007669"/>
    <property type="project" value="UniProtKB-KW"/>
</dbReference>
<dbReference type="Gene3D" id="3.60.90.10">
    <property type="entry name" value="S-adenosylmethionine decarboxylase"/>
    <property type="match status" value="1"/>
</dbReference>
<organism evidence="10 11">
    <name type="scientific">Candidatus Staskawiczbacteria bacterium RIFCSPLOWO2_12_FULL_37_15</name>
    <dbReference type="NCBI Taxonomy" id="1802218"/>
    <lineage>
        <taxon>Bacteria</taxon>
        <taxon>Candidatus Staskawicziibacteriota</taxon>
    </lineage>
</organism>
<evidence type="ECO:0000256" key="5">
    <source>
        <dbReference type="ARBA" id="ARBA00023115"/>
    </source>
</evidence>
<evidence type="ECO:0000256" key="8">
    <source>
        <dbReference type="ARBA" id="ARBA00023270"/>
    </source>
</evidence>
<gene>
    <name evidence="10" type="ORF">A3G45_02705</name>
</gene>
<dbReference type="Proteomes" id="UP000178632">
    <property type="component" value="Unassembled WGS sequence"/>
</dbReference>
<keyword evidence="9" id="KW-0670">Pyruvate</keyword>